<dbReference type="RefSeq" id="WP_090273600.1">
    <property type="nucleotide sequence ID" value="NZ_LT629748.1"/>
</dbReference>
<name>A0A1H1TYQ3_9GAMM</name>
<proteinExistence type="predicted"/>
<dbReference type="OrthoDB" id="8770705at2"/>
<dbReference type="InterPro" id="IPR050624">
    <property type="entry name" value="HTH-type_Tx_Regulator"/>
</dbReference>
<dbReference type="PANTHER" id="PTHR43479">
    <property type="entry name" value="ACREF/ENVCD OPERON REPRESSOR-RELATED"/>
    <property type="match status" value="1"/>
</dbReference>
<dbReference type="AlphaFoldDB" id="A0A1H1TYQ3"/>
<evidence type="ECO:0000256" key="1">
    <source>
        <dbReference type="ARBA" id="ARBA00023125"/>
    </source>
</evidence>
<evidence type="ECO:0000259" key="3">
    <source>
        <dbReference type="PROSITE" id="PS50977"/>
    </source>
</evidence>
<organism evidence="4 5">
    <name type="scientific">Halopseudomonas litoralis</name>
    <dbReference type="NCBI Taxonomy" id="797277"/>
    <lineage>
        <taxon>Bacteria</taxon>
        <taxon>Pseudomonadati</taxon>
        <taxon>Pseudomonadota</taxon>
        <taxon>Gammaproteobacteria</taxon>
        <taxon>Pseudomonadales</taxon>
        <taxon>Pseudomonadaceae</taxon>
        <taxon>Halopseudomonas</taxon>
    </lineage>
</organism>
<dbReference type="Proteomes" id="UP000243426">
    <property type="component" value="Chromosome I"/>
</dbReference>
<sequence>MAAKPSTRERILQASLELFNTQGERNITTNHIASHLGISPGNLYYHFRNKPTIVAELFTEFEGKMEVFFTLPEQAAVNLEDKARYLESLLDILWQYRFMHQGLEYLLESDPELAGRYRQFSQRSLCNTQKIYLAFAEAGILQLNAQQAETLSINVWIVLSSWMQFLTTTQGAQLSLSEQLLRRGIYQILVLEEGYVVPAYREAVTSLCNRLYVPLEDITC</sequence>
<feature type="DNA-binding region" description="H-T-H motif" evidence="2">
    <location>
        <begin position="28"/>
        <end position="47"/>
    </location>
</feature>
<dbReference type="PROSITE" id="PS50977">
    <property type="entry name" value="HTH_TETR_2"/>
    <property type="match status" value="1"/>
</dbReference>
<dbReference type="PANTHER" id="PTHR43479:SF12">
    <property type="entry name" value="TRANSCRIPTIONAL REGULATORY PROTEIN"/>
    <property type="match status" value="1"/>
</dbReference>
<feature type="domain" description="HTH tetR-type" evidence="3">
    <location>
        <begin position="5"/>
        <end position="65"/>
    </location>
</feature>
<dbReference type="STRING" id="797277.SAMN05216198_2425"/>
<protein>
    <submittedName>
        <fullName evidence="4">Transcriptional regulator, TetR family</fullName>
    </submittedName>
</protein>
<gene>
    <name evidence="4" type="ORF">SAMN05216198_2425</name>
</gene>
<evidence type="ECO:0000256" key="2">
    <source>
        <dbReference type="PROSITE-ProRule" id="PRU00335"/>
    </source>
</evidence>
<reference evidence="5" key="1">
    <citation type="submission" date="2016-10" db="EMBL/GenBank/DDBJ databases">
        <authorList>
            <person name="Varghese N."/>
            <person name="Submissions S."/>
        </authorList>
    </citation>
    <scope>NUCLEOTIDE SEQUENCE [LARGE SCALE GENOMIC DNA]</scope>
    <source>
        <strain evidence="5">2SM5</strain>
    </source>
</reference>
<dbReference type="InterPro" id="IPR009057">
    <property type="entry name" value="Homeodomain-like_sf"/>
</dbReference>
<dbReference type="Pfam" id="PF13972">
    <property type="entry name" value="TetR"/>
    <property type="match status" value="1"/>
</dbReference>
<dbReference type="PRINTS" id="PR00455">
    <property type="entry name" value="HTHTETR"/>
</dbReference>
<dbReference type="EMBL" id="LT629748">
    <property type="protein sequence ID" value="SDS64719.1"/>
    <property type="molecule type" value="Genomic_DNA"/>
</dbReference>
<accession>A0A1H1TYQ3</accession>
<keyword evidence="5" id="KW-1185">Reference proteome</keyword>
<evidence type="ECO:0000313" key="4">
    <source>
        <dbReference type="EMBL" id="SDS64719.1"/>
    </source>
</evidence>
<dbReference type="SUPFAM" id="SSF46689">
    <property type="entry name" value="Homeodomain-like"/>
    <property type="match status" value="1"/>
</dbReference>
<dbReference type="GO" id="GO:0003677">
    <property type="term" value="F:DNA binding"/>
    <property type="evidence" value="ECO:0007669"/>
    <property type="project" value="UniProtKB-UniRule"/>
</dbReference>
<dbReference type="Gene3D" id="1.10.357.10">
    <property type="entry name" value="Tetracycline Repressor, domain 2"/>
    <property type="match status" value="1"/>
</dbReference>
<dbReference type="InterPro" id="IPR025722">
    <property type="entry name" value="TetR"/>
</dbReference>
<dbReference type="Pfam" id="PF00440">
    <property type="entry name" value="TetR_N"/>
    <property type="match status" value="1"/>
</dbReference>
<dbReference type="InterPro" id="IPR001647">
    <property type="entry name" value="HTH_TetR"/>
</dbReference>
<evidence type="ECO:0000313" key="5">
    <source>
        <dbReference type="Proteomes" id="UP000243426"/>
    </source>
</evidence>
<keyword evidence="1 2" id="KW-0238">DNA-binding</keyword>